<keyword evidence="7" id="KW-1185">Reference proteome</keyword>
<organism evidence="5">
    <name type="scientific">Acididesulfobacillus acetoxydans</name>
    <dbReference type="NCBI Taxonomy" id="1561005"/>
    <lineage>
        <taxon>Bacteria</taxon>
        <taxon>Bacillati</taxon>
        <taxon>Bacillota</taxon>
        <taxon>Clostridia</taxon>
        <taxon>Eubacteriales</taxon>
        <taxon>Peptococcaceae</taxon>
        <taxon>Acididesulfobacillus</taxon>
    </lineage>
</organism>
<dbReference type="Gene3D" id="3.40.50.2300">
    <property type="match status" value="2"/>
</dbReference>
<keyword evidence="2 3" id="KW-0732">Signal</keyword>
<dbReference type="EMBL" id="CDGJ01000082">
    <property type="protein sequence ID" value="CEJ08526.1"/>
    <property type="molecule type" value="Genomic_DNA"/>
</dbReference>
<comment type="similarity">
    <text evidence="1">Belongs to the leucine-binding protein family.</text>
</comment>
<feature type="chain" id="PRO_5038983917" evidence="3">
    <location>
        <begin position="32"/>
        <end position="417"/>
    </location>
</feature>
<reference evidence="6" key="1">
    <citation type="submission" date="2014-11" db="EMBL/GenBank/DDBJ databases">
        <authorList>
            <person name="Hornung B.V."/>
        </authorList>
    </citation>
    <scope>NUCLEOTIDE SEQUENCE</scope>
    <source>
        <strain evidence="6">INE</strain>
    </source>
</reference>
<dbReference type="InterPro" id="IPR051010">
    <property type="entry name" value="BCAA_transport"/>
</dbReference>
<dbReference type="Proteomes" id="UP000836597">
    <property type="component" value="Chromosome"/>
</dbReference>
<evidence type="ECO:0000259" key="4">
    <source>
        <dbReference type="Pfam" id="PF13458"/>
    </source>
</evidence>
<evidence type="ECO:0000256" key="2">
    <source>
        <dbReference type="ARBA" id="ARBA00022729"/>
    </source>
</evidence>
<feature type="signal peptide" evidence="3">
    <location>
        <begin position="1"/>
        <end position="31"/>
    </location>
</feature>
<dbReference type="InterPro" id="IPR028082">
    <property type="entry name" value="Peripla_BP_I"/>
</dbReference>
<dbReference type="CDD" id="cd06338">
    <property type="entry name" value="PBP1_ABC_ligand_binding-like"/>
    <property type="match status" value="1"/>
</dbReference>
<dbReference type="EMBL" id="LR746496">
    <property type="protein sequence ID" value="CAA7601195.1"/>
    <property type="molecule type" value="Genomic_DNA"/>
</dbReference>
<dbReference type="PROSITE" id="PS51257">
    <property type="entry name" value="PROKAR_LIPOPROTEIN"/>
    <property type="match status" value="1"/>
</dbReference>
<dbReference type="PANTHER" id="PTHR30483:SF37">
    <property type="entry name" value="ABC TRANSPORTER SUBSTRATE-BINDING PROTEIN"/>
    <property type="match status" value="1"/>
</dbReference>
<evidence type="ECO:0000313" key="5">
    <source>
        <dbReference type="EMBL" id="CAA7601195.1"/>
    </source>
</evidence>
<dbReference type="PANTHER" id="PTHR30483">
    <property type="entry name" value="LEUCINE-SPECIFIC-BINDING PROTEIN"/>
    <property type="match status" value="1"/>
</dbReference>
<dbReference type="SUPFAM" id="SSF53822">
    <property type="entry name" value="Periplasmic binding protein-like I"/>
    <property type="match status" value="1"/>
</dbReference>
<name>A0A8S0Y2U3_9FIRM</name>
<dbReference type="AlphaFoldDB" id="A0A8S0Y2U3"/>
<dbReference type="Proteomes" id="UP001071230">
    <property type="component" value="Unassembled WGS sequence"/>
</dbReference>
<evidence type="ECO:0000256" key="3">
    <source>
        <dbReference type="SAM" id="SignalP"/>
    </source>
</evidence>
<dbReference type="KEGG" id="aacx:DEACI_1848"/>
<dbReference type="InterPro" id="IPR028081">
    <property type="entry name" value="Leu-bd"/>
</dbReference>
<evidence type="ECO:0000313" key="6">
    <source>
        <dbReference type="EMBL" id="CEJ08526.1"/>
    </source>
</evidence>
<accession>A0A8S0Y2U3</accession>
<reference evidence="5" key="2">
    <citation type="submission" date="2020-01" db="EMBL/GenBank/DDBJ databases">
        <authorList>
            <person name="Hornung B."/>
        </authorList>
    </citation>
    <scope>NUCLEOTIDE SEQUENCE</scope>
    <source>
        <strain evidence="5">PacBioINE</strain>
    </source>
</reference>
<dbReference type="Pfam" id="PF13458">
    <property type="entry name" value="Peripla_BP_6"/>
    <property type="match status" value="1"/>
</dbReference>
<protein>
    <submittedName>
        <fullName evidence="6">Leu/Ile/Val-binding protein homolog 5</fullName>
    </submittedName>
    <submittedName>
        <fullName evidence="5">Periplasmic binding protein-like I</fullName>
    </submittedName>
</protein>
<gene>
    <name evidence="5" type="ORF">DEACI_1848</name>
    <name evidence="6" type="ORF">DEACI_3003</name>
</gene>
<dbReference type="RefSeq" id="WP_240984753.1">
    <property type="nucleotide sequence ID" value="NZ_CDGJ01000082.1"/>
</dbReference>
<sequence length="417" mass="44524">MRKSKKGMAWFFVLAMSLALILSGCGSSTTAGQTAAGNSAAGTIKIGAPDAATGSLANEGKLVHDGYTLWQNLVNQQGGLNVNGKKYKVDIVFKDDQSNPTNSASLTEQLYTQDGIRLFLSPYASPNIFSATTVAERHKVPMIAAGGGAKSIFTRGYKYVFSSYPYSGEYLGSVLDLLKTKGIKSVAFLHADDLFSQEADQGGEAYAKSHGFDVVYSAQYPSNTTDLTSQLTQIAQKKPDALIGTGHFQEAVLLVKESKQMNVNFKAIAFTVGPSMPSFGQTLGKDSEGILGASLWTPDLPYKDDIFGTAKNYAKLYKEAFGVEPDYHSAMASAAAEMMGMAIEKAGSADPQKVRDALANLGTISLFDGTFTVEANGSISGLKLPVIQVQNGQAVTVWPGDFSKNLKDIPLPPWNKR</sequence>
<feature type="domain" description="Leucine-binding protein" evidence="4">
    <location>
        <begin position="43"/>
        <end position="390"/>
    </location>
</feature>
<proteinExistence type="inferred from homology"/>
<evidence type="ECO:0000313" key="7">
    <source>
        <dbReference type="Proteomes" id="UP001071230"/>
    </source>
</evidence>
<evidence type="ECO:0000256" key="1">
    <source>
        <dbReference type="ARBA" id="ARBA00010062"/>
    </source>
</evidence>